<dbReference type="AlphaFoldDB" id="A0A419F949"/>
<dbReference type="PROSITE" id="PS51459">
    <property type="entry name" value="FIDO"/>
    <property type="match status" value="1"/>
</dbReference>
<dbReference type="SUPFAM" id="SSF140931">
    <property type="entry name" value="Fic-like"/>
    <property type="match status" value="1"/>
</dbReference>
<reference evidence="2 3" key="1">
    <citation type="journal article" date="2017" name="ISME J.">
        <title>Energy and carbon metabolisms in a deep terrestrial subsurface fluid microbial community.</title>
        <authorList>
            <person name="Momper L."/>
            <person name="Jungbluth S.P."/>
            <person name="Lee M.D."/>
            <person name="Amend J.P."/>
        </authorList>
    </citation>
    <scope>NUCLEOTIDE SEQUENCE [LARGE SCALE GENOMIC DNA]</scope>
    <source>
        <strain evidence="2">SURF_17</strain>
    </source>
</reference>
<dbReference type="InterPro" id="IPR036597">
    <property type="entry name" value="Fido-like_dom_sf"/>
</dbReference>
<accession>A0A419F949</accession>
<proteinExistence type="predicted"/>
<organism evidence="2 3">
    <name type="scientific">Candidatus Abyssobacteria bacterium SURF_17</name>
    <dbReference type="NCBI Taxonomy" id="2093361"/>
    <lineage>
        <taxon>Bacteria</taxon>
        <taxon>Pseudomonadati</taxon>
        <taxon>Candidatus Hydrogenedentota</taxon>
        <taxon>Candidatus Abyssobacteria</taxon>
    </lineage>
</organism>
<protein>
    <submittedName>
        <fullName evidence="2">Type II toxin-antitoxin system death-on-curing family toxin</fullName>
    </submittedName>
</protein>
<dbReference type="Pfam" id="PF02661">
    <property type="entry name" value="Fic"/>
    <property type="match status" value="1"/>
</dbReference>
<name>A0A419F949_9BACT</name>
<dbReference type="PANTHER" id="PTHR39426">
    <property type="entry name" value="HOMOLOGY TO DEATH-ON-CURING PROTEIN OF PHAGE P1"/>
    <property type="match status" value="1"/>
</dbReference>
<evidence type="ECO:0000259" key="1">
    <source>
        <dbReference type="PROSITE" id="PS51459"/>
    </source>
</evidence>
<comment type="caution">
    <text evidence="2">The sequence shown here is derived from an EMBL/GenBank/DDBJ whole genome shotgun (WGS) entry which is preliminary data.</text>
</comment>
<dbReference type="Proteomes" id="UP000285961">
    <property type="component" value="Unassembled WGS sequence"/>
</dbReference>
<dbReference type="GO" id="GO:0016301">
    <property type="term" value="F:kinase activity"/>
    <property type="evidence" value="ECO:0007669"/>
    <property type="project" value="InterPro"/>
</dbReference>
<dbReference type="NCBIfam" id="TIGR01550">
    <property type="entry name" value="DOC_P1"/>
    <property type="match status" value="1"/>
</dbReference>
<evidence type="ECO:0000313" key="3">
    <source>
        <dbReference type="Proteomes" id="UP000285961"/>
    </source>
</evidence>
<evidence type="ECO:0000313" key="2">
    <source>
        <dbReference type="EMBL" id="RJP75138.1"/>
    </source>
</evidence>
<gene>
    <name evidence="2" type="ORF">C4532_00920</name>
</gene>
<dbReference type="Gene3D" id="1.20.120.1870">
    <property type="entry name" value="Fic/DOC protein, Fido domain"/>
    <property type="match status" value="1"/>
</dbReference>
<dbReference type="PANTHER" id="PTHR39426:SF1">
    <property type="entry name" value="HOMOLOGY TO DEATH-ON-CURING PROTEIN OF PHAGE P1"/>
    <property type="match status" value="1"/>
</dbReference>
<dbReference type="InterPro" id="IPR006440">
    <property type="entry name" value="Doc"/>
</dbReference>
<dbReference type="EMBL" id="QZKI01000006">
    <property type="protein sequence ID" value="RJP75138.1"/>
    <property type="molecule type" value="Genomic_DNA"/>
</dbReference>
<dbReference type="InterPro" id="IPR003812">
    <property type="entry name" value="Fido"/>
</dbReference>
<dbReference type="PIRSF" id="PIRSF018297">
    <property type="entry name" value="Doc"/>
    <property type="match status" value="1"/>
</dbReference>
<dbReference type="InterPro" id="IPR053737">
    <property type="entry name" value="Type_II_TA_Toxin"/>
</dbReference>
<feature type="domain" description="Fido" evidence="1">
    <location>
        <begin position="6"/>
        <end position="125"/>
    </location>
</feature>
<sequence length="129" mass="14167">MAPIFLTLGEVLEIHEDQIRRYGGAPGVRDIGLLQSAIAQPAAEFGGVRLHRDIFAMAAAYLFHIIQNHPLVDGNKRTGAVTALVFLSINDVHVKDAEEAAFEKLVRAVAEGRGDKTVVARFLQKHSRR</sequence>